<evidence type="ECO:0000313" key="4">
    <source>
        <dbReference type="Proteomes" id="UP000269208"/>
    </source>
</evidence>
<evidence type="ECO:0000313" key="3">
    <source>
        <dbReference type="EMBL" id="VEB51420.1"/>
    </source>
</evidence>
<dbReference type="InterPro" id="IPR008462">
    <property type="entry name" value="CsbD"/>
</dbReference>
<proteinExistence type="inferred from homology"/>
<dbReference type="Proteomes" id="UP000269208">
    <property type="component" value="Chromosome"/>
</dbReference>
<dbReference type="InterPro" id="IPR050423">
    <property type="entry name" value="UPF0337_stress_rsp"/>
</dbReference>
<sequence>MMNKDEAGGNWKQFKGKMKEQWGKLTDDDMTVIEGKRDQLVGKNPGALRLPERSGGKKRLLTGKPVTTIAGNMFSPTRSTWMCFPLFACECGRAPLYCRPFFRSG</sequence>
<name>A0A3S4LRM7_SALET</name>
<dbReference type="Gene3D" id="1.10.1470.10">
    <property type="entry name" value="YjbJ"/>
    <property type="match status" value="1"/>
</dbReference>
<gene>
    <name evidence="3" type="primary">yjbJ</name>
    <name evidence="3" type="ORF">NCTC6754_01124</name>
</gene>
<dbReference type="PANTHER" id="PTHR34977">
    <property type="entry name" value="UPF0337 PROTEIN YJBJ"/>
    <property type="match status" value="1"/>
</dbReference>
<reference evidence="3 4" key="1">
    <citation type="submission" date="2018-12" db="EMBL/GenBank/DDBJ databases">
        <authorList>
            <consortium name="Pathogen Informatics"/>
        </authorList>
    </citation>
    <scope>NUCLEOTIDE SEQUENCE [LARGE SCALE GENOMIC DNA]</scope>
    <source>
        <strain evidence="3 4">NCTC6754</strain>
    </source>
</reference>
<protein>
    <submittedName>
        <fullName evidence="3">Stress-response protein</fullName>
    </submittedName>
</protein>
<dbReference type="Pfam" id="PF05532">
    <property type="entry name" value="CsbD"/>
    <property type="match status" value="1"/>
</dbReference>
<dbReference type="EMBL" id="LR134190">
    <property type="protein sequence ID" value="VEB51420.1"/>
    <property type="molecule type" value="Genomic_DNA"/>
</dbReference>
<accession>A0A3S4LRM7</accession>
<dbReference type="PANTHER" id="PTHR34977:SF1">
    <property type="entry name" value="UPF0337 PROTEIN YJBJ"/>
    <property type="match status" value="1"/>
</dbReference>
<organism evidence="3 4">
    <name type="scientific">Salmonella enterica I</name>
    <dbReference type="NCBI Taxonomy" id="59201"/>
    <lineage>
        <taxon>Bacteria</taxon>
        <taxon>Pseudomonadati</taxon>
        <taxon>Pseudomonadota</taxon>
        <taxon>Gammaproteobacteria</taxon>
        <taxon>Enterobacterales</taxon>
        <taxon>Enterobacteriaceae</taxon>
        <taxon>Salmonella</taxon>
    </lineage>
</organism>
<evidence type="ECO:0000259" key="2">
    <source>
        <dbReference type="Pfam" id="PF05532"/>
    </source>
</evidence>
<comment type="similarity">
    <text evidence="1">Belongs to the UPF0337 (CsbD) family.</text>
</comment>
<dbReference type="SUPFAM" id="SSF69047">
    <property type="entry name" value="Hypothetical protein YjbJ"/>
    <property type="match status" value="1"/>
</dbReference>
<feature type="domain" description="CsbD-like" evidence="2">
    <location>
        <begin position="5"/>
        <end position="43"/>
    </location>
</feature>
<dbReference type="AlphaFoldDB" id="A0A3S4LRM7"/>
<dbReference type="InterPro" id="IPR036629">
    <property type="entry name" value="YjbJ_sf"/>
</dbReference>
<evidence type="ECO:0000256" key="1">
    <source>
        <dbReference type="ARBA" id="ARBA00009129"/>
    </source>
</evidence>